<dbReference type="Gene3D" id="1.10.630.10">
    <property type="entry name" value="Cytochrome P450"/>
    <property type="match status" value="1"/>
</dbReference>
<keyword evidence="5" id="KW-0256">Endoplasmic reticulum</keyword>
<dbReference type="PROSITE" id="PS00086">
    <property type="entry name" value="CYTOCHROME_P450"/>
    <property type="match status" value="1"/>
</dbReference>
<evidence type="ECO:0000313" key="13">
    <source>
        <dbReference type="RefSeq" id="XP_033771929.1"/>
    </source>
</evidence>
<dbReference type="InterPro" id="IPR001128">
    <property type="entry name" value="Cyt_P450"/>
</dbReference>
<keyword evidence="8 11" id="KW-0472">Membrane</keyword>
<dbReference type="Proteomes" id="UP000515159">
    <property type="component" value="Chromosome 12"/>
</dbReference>
<evidence type="ECO:0000256" key="2">
    <source>
        <dbReference type="ARBA" id="ARBA00010617"/>
    </source>
</evidence>
<keyword evidence="7 10" id="KW-0503">Monooxygenase</keyword>
<dbReference type="GO" id="GO:0005506">
    <property type="term" value="F:iron ion binding"/>
    <property type="evidence" value="ECO:0007669"/>
    <property type="project" value="InterPro"/>
</dbReference>
<dbReference type="GO" id="GO:0004497">
    <property type="term" value="F:monooxygenase activity"/>
    <property type="evidence" value="ECO:0007669"/>
    <property type="project" value="UniProtKB-KW"/>
</dbReference>
<dbReference type="SUPFAM" id="SSF48264">
    <property type="entry name" value="Cytochrome P450"/>
    <property type="match status" value="1"/>
</dbReference>
<dbReference type="GO" id="GO:0005789">
    <property type="term" value="C:endoplasmic reticulum membrane"/>
    <property type="evidence" value="ECO:0007669"/>
    <property type="project" value="UniProtKB-SubCell"/>
</dbReference>
<dbReference type="OrthoDB" id="1470350at2759"/>
<evidence type="ECO:0000256" key="7">
    <source>
        <dbReference type="ARBA" id="ARBA00023033"/>
    </source>
</evidence>
<evidence type="ECO:0000256" key="1">
    <source>
        <dbReference type="ARBA" id="ARBA00004586"/>
    </source>
</evidence>
<dbReference type="PRINTS" id="PR00463">
    <property type="entry name" value="EP450I"/>
</dbReference>
<dbReference type="KEGG" id="gsh:117346462"/>
<protein>
    <submittedName>
        <fullName evidence="13">Cytochrome P450 4F22-like isoform X1</fullName>
    </submittedName>
</protein>
<keyword evidence="3 9" id="KW-0349">Heme</keyword>
<keyword evidence="11" id="KW-1133">Transmembrane helix</keyword>
<comment type="cofactor">
    <cofactor evidence="9">
        <name>heme</name>
        <dbReference type="ChEBI" id="CHEBI:30413"/>
    </cofactor>
</comment>
<comment type="subcellular location">
    <subcellularLocation>
        <location evidence="1">Endoplasmic reticulum membrane</location>
    </subcellularLocation>
</comment>
<dbReference type="GO" id="GO:0016705">
    <property type="term" value="F:oxidoreductase activity, acting on paired donors, with incorporation or reduction of molecular oxygen"/>
    <property type="evidence" value="ECO:0007669"/>
    <property type="project" value="InterPro"/>
</dbReference>
<evidence type="ECO:0000256" key="4">
    <source>
        <dbReference type="ARBA" id="ARBA00022723"/>
    </source>
</evidence>
<keyword evidence="11" id="KW-0812">Transmembrane</keyword>
<gene>
    <name evidence="13" type="primary">LOC117346462</name>
</gene>
<keyword evidence="4 9" id="KW-0479">Metal-binding</keyword>
<proteinExistence type="inferred from homology"/>
<sequence length="551" mass="63574">MLLLSHFRYQGSWRHASAGRMFPFVDQMLDFLHLERTLIRIYVVSALLLLAILLLFYVLQRVVIFMQRYATNVKHLRCFPEPPRRNWLLGHLGMIPNTEEGLLVVDGLVKSYIYGCSWWFSIFYPIARLFHPDFTKPLFQASAAVAQKDELFYGFLKPWLGDGLLLSRGEKWGKHRRLLTPAFHFDILKHYVKIFNQSADIMHAKWHKAASGGTVCLDMFEHISLMTLDSLLRCTFSYSSDCQEKPSEYISAIYELSALVMKRELFLPHHFDLIYRFSADGRRFQKACTIVHDFTGGVVQQRREALTKLGADAWLKSKKGKTTDFIDILLLSKDADGNGLSDEDLRAEVDTFMFEGHDTTASGLSWILYNLAQHPEYQQKCREEIKELMTGKEVEEFDWDDLSQLPFTTMCIKESLRLHPPVTTITRCCTEDLKLPDGKVIPKGITCLISIYGTHHNPTIWPEPEVYNPYRFDPENYQQRSSHAFVPFSAGPRNCIGQNFAMAEMKVVLALTLLRFLVKPDETKTVRRKPELILRAEGGLWLILEALESTQ</sequence>
<dbReference type="CDD" id="cd20679">
    <property type="entry name" value="CYP4F"/>
    <property type="match status" value="1"/>
</dbReference>
<dbReference type="PRINTS" id="PR00385">
    <property type="entry name" value="P450"/>
</dbReference>
<feature type="transmembrane region" description="Helical" evidence="11">
    <location>
        <begin position="39"/>
        <end position="59"/>
    </location>
</feature>
<evidence type="ECO:0000256" key="11">
    <source>
        <dbReference type="SAM" id="Phobius"/>
    </source>
</evidence>
<dbReference type="InterPro" id="IPR050196">
    <property type="entry name" value="Cytochrome_P450_Monoox"/>
</dbReference>
<feature type="binding site" description="axial binding residue" evidence="9">
    <location>
        <position position="495"/>
    </location>
    <ligand>
        <name>heme</name>
        <dbReference type="ChEBI" id="CHEBI:30413"/>
    </ligand>
    <ligandPart>
        <name>Fe</name>
        <dbReference type="ChEBI" id="CHEBI:18248"/>
    </ligandPart>
</feature>
<name>A0A6P8NMT3_GEOSA</name>
<evidence type="ECO:0000256" key="3">
    <source>
        <dbReference type="ARBA" id="ARBA00022617"/>
    </source>
</evidence>
<evidence type="ECO:0000256" key="9">
    <source>
        <dbReference type="PIRSR" id="PIRSR602401-1"/>
    </source>
</evidence>
<reference evidence="13" key="1">
    <citation type="submission" date="2025-08" db="UniProtKB">
        <authorList>
            <consortium name="RefSeq"/>
        </authorList>
    </citation>
    <scope>IDENTIFICATION</scope>
</reference>
<evidence type="ECO:0000313" key="12">
    <source>
        <dbReference type="Proteomes" id="UP000515159"/>
    </source>
</evidence>
<dbReference type="GeneID" id="117346462"/>
<keyword evidence="6 9" id="KW-0408">Iron</keyword>
<dbReference type="FunFam" id="1.10.630.10:FF:000005">
    <property type="entry name" value="cytochrome P450 4F22 isoform X2"/>
    <property type="match status" value="1"/>
</dbReference>
<dbReference type="InParanoid" id="A0A6P8NMT3"/>
<dbReference type="FunCoup" id="A0A6P8NMT3">
    <property type="interactions" value="161"/>
</dbReference>
<evidence type="ECO:0000256" key="10">
    <source>
        <dbReference type="RuleBase" id="RU000461"/>
    </source>
</evidence>
<organism evidence="12 13">
    <name type="scientific">Geotrypetes seraphini</name>
    <name type="common">Gaboon caecilian</name>
    <name type="synonym">Caecilia seraphini</name>
    <dbReference type="NCBI Taxonomy" id="260995"/>
    <lineage>
        <taxon>Eukaryota</taxon>
        <taxon>Metazoa</taxon>
        <taxon>Chordata</taxon>
        <taxon>Craniata</taxon>
        <taxon>Vertebrata</taxon>
        <taxon>Euteleostomi</taxon>
        <taxon>Amphibia</taxon>
        <taxon>Gymnophiona</taxon>
        <taxon>Geotrypetes</taxon>
    </lineage>
</organism>
<dbReference type="RefSeq" id="XP_033771929.1">
    <property type="nucleotide sequence ID" value="XM_033916038.1"/>
</dbReference>
<evidence type="ECO:0000256" key="5">
    <source>
        <dbReference type="ARBA" id="ARBA00022824"/>
    </source>
</evidence>
<dbReference type="InterPro" id="IPR002401">
    <property type="entry name" value="Cyt_P450_E_grp-I"/>
</dbReference>
<dbReference type="PANTHER" id="PTHR24291:SF210">
    <property type="entry name" value="CYTOCHROME P450 FAMILY 4 SUBFAMILY F MEMBER 11"/>
    <property type="match status" value="1"/>
</dbReference>
<dbReference type="GO" id="GO:0020037">
    <property type="term" value="F:heme binding"/>
    <property type="evidence" value="ECO:0007669"/>
    <property type="project" value="InterPro"/>
</dbReference>
<keyword evidence="12" id="KW-1185">Reference proteome</keyword>
<keyword evidence="10" id="KW-0560">Oxidoreductase</keyword>
<dbReference type="AlphaFoldDB" id="A0A6P8NMT3"/>
<dbReference type="PANTHER" id="PTHR24291">
    <property type="entry name" value="CYTOCHROME P450 FAMILY 4"/>
    <property type="match status" value="1"/>
</dbReference>
<evidence type="ECO:0000256" key="8">
    <source>
        <dbReference type="ARBA" id="ARBA00023136"/>
    </source>
</evidence>
<evidence type="ECO:0000256" key="6">
    <source>
        <dbReference type="ARBA" id="ARBA00023004"/>
    </source>
</evidence>
<accession>A0A6P8NMT3</accession>
<comment type="similarity">
    <text evidence="2 10">Belongs to the cytochrome P450 family.</text>
</comment>
<dbReference type="Pfam" id="PF00067">
    <property type="entry name" value="p450"/>
    <property type="match status" value="1"/>
</dbReference>
<dbReference type="InterPro" id="IPR036396">
    <property type="entry name" value="Cyt_P450_sf"/>
</dbReference>
<dbReference type="InterPro" id="IPR017972">
    <property type="entry name" value="Cyt_P450_CS"/>
</dbReference>